<evidence type="ECO:0000313" key="2">
    <source>
        <dbReference type="Proteomes" id="UP000621898"/>
    </source>
</evidence>
<organism evidence="1 2">
    <name type="scientific">Rhodanobacter panaciterrae</name>
    <dbReference type="NCBI Taxonomy" id="490572"/>
    <lineage>
        <taxon>Bacteria</taxon>
        <taxon>Pseudomonadati</taxon>
        <taxon>Pseudomonadota</taxon>
        <taxon>Gammaproteobacteria</taxon>
        <taxon>Lysobacterales</taxon>
        <taxon>Rhodanobacteraceae</taxon>
        <taxon>Rhodanobacter</taxon>
    </lineage>
</organism>
<keyword evidence="2" id="KW-1185">Reference proteome</keyword>
<evidence type="ECO:0000313" key="1">
    <source>
        <dbReference type="EMBL" id="GGY32306.1"/>
    </source>
</evidence>
<dbReference type="Proteomes" id="UP000621898">
    <property type="component" value="Unassembled WGS sequence"/>
</dbReference>
<comment type="caution">
    <text evidence="1">The sequence shown here is derived from an EMBL/GenBank/DDBJ whole genome shotgun (WGS) entry which is preliminary data.</text>
</comment>
<dbReference type="EMBL" id="BMXT01000003">
    <property type="protein sequence ID" value="GGY32306.1"/>
    <property type="molecule type" value="Genomic_DNA"/>
</dbReference>
<reference evidence="2" key="1">
    <citation type="journal article" date="2019" name="Int. J. Syst. Evol. Microbiol.">
        <title>The Global Catalogue of Microorganisms (GCM) 10K type strain sequencing project: providing services to taxonomists for standard genome sequencing and annotation.</title>
        <authorList>
            <consortium name="The Broad Institute Genomics Platform"/>
            <consortium name="The Broad Institute Genome Sequencing Center for Infectious Disease"/>
            <person name="Wu L."/>
            <person name="Ma J."/>
        </authorList>
    </citation>
    <scope>NUCLEOTIDE SEQUENCE [LARGE SCALE GENOMIC DNA]</scope>
    <source>
        <strain evidence="2">KCTC 22232</strain>
    </source>
</reference>
<proteinExistence type="predicted"/>
<sequence>MVSDGAKLLPLARILLLASTVDPSSTEPNVTAAGASLAGMPAAAVDAGDGAGAIAGAEAAGGGVAGTDEADSSCLPQALKARTAASDAARIKGGRVIFMGRISCVELGSGSGRGGNLQLLAGRDPIRISELIAMHIGEMRLGCSRCP</sequence>
<gene>
    <name evidence="1" type="ORF">GCM10008098_27200</name>
</gene>
<protein>
    <submittedName>
        <fullName evidence="1">Uncharacterized protein</fullName>
    </submittedName>
</protein>
<name>A0ABQ3A4F1_9GAMM</name>
<accession>A0ABQ3A4F1</accession>